<gene>
    <name evidence="4" type="ORF">B0A50_07690</name>
</gene>
<reference evidence="4 5" key="1">
    <citation type="submission" date="2017-03" db="EMBL/GenBank/DDBJ databases">
        <title>Genomes of endolithic fungi from Antarctica.</title>
        <authorList>
            <person name="Coleine C."/>
            <person name="Masonjones S."/>
            <person name="Stajich J.E."/>
        </authorList>
    </citation>
    <scope>NUCLEOTIDE SEQUENCE [LARGE SCALE GENOMIC DNA]</scope>
    <source>
        <strain evidence="4 5">CCFEE 6315</strain>
    </source>
</reference>
<dbReference type="OrthoDB" id="284184at2759"/>
<dbReference type="AlphaFoldDB" id="A0A4U0TLV3"/>
<evidence type="ECO:0000256" key="1">
    <source>
        <dbReference type="ARBA" id="ARBA00022801"/>
    </source>
</evidence>
<dbReference type="Gene3D" id="3.40.50.1820">
    <property type="entry name" value="alpha/beta hydrolase"/>
    <property type="match status" value="1"/>
</dbReference>
<comment type="caution">
    <text evidence="4">The sequence shown here is derived from an EMBL/GenBank/DDBJ whole genome shotgun (WGS) entry which is preliminary data.</text>
</comment>
<dbReference type="GO" id="GO:0016787">
    <property type="term" value="F:hydrolase activity"/>
    <property type="evidence" value="ECO:0007669"/>
    <property type="project" value="UniProtKB-KW"/>
</dbReference>
<dbReference type="Pfam" id="PF00561">
    <property type="entry name" value="Abhydrolase_1"/>
    <property type="match status" value="1"/>
</dbReference>
<evidence type="ECO:0000259" key="3">
    <source>
        <dbReference type="Pfam" id="PF00561"/>
    </source>
</evidence>
<evidence type="ECO:0000256" key="2">
    <source>
        <dbReference type="ARBA" id="ARBA00038334"/>
    </source>
</evidence>
<dbReference type="EMBL" id="NAJL01000063">
    <property type="protein sequence ID" value="TKA22948.1"/>
    <property type="molecule type" value="Genomic_DNA"/>
</dbReference>
<evidence type="ECO:0000313" key="4">
    <source>
        <dbReference type="EMBL" id="TKA22948.1"/>
    </source>
</evidence>
<organism evidence="4 5">
    <name type="scientific">Salinomyces thailandicus</name>
    <dbReference type="NCBI Taxonomy" id="706561"/>
    <lineage>
        <taxon>Eukaryota</taxon>
        <taxon>Fungi</taxon>
        <taxon>Dikarya</taxon>
        <taxon>Ascomycota</taxon>
        <taxon>Pezizomycotina</taxon>
        <taxon>Dothideomycetes</taxon>
        <taxon>Dothideomycetidae</taxon>
        <taxon>Mycosphaerellales</taxon>
        <taxon>Teratosphaeriaceae</taxon>
        <taxon>Salinomyces</taxon>
    </lineage>
</organism>
<dbReference type="Proteomes" id="UP000308549">
    <property type="component" value="Unassembled WGS sequence"/>
</dbReference>
<comment type="similarity">
    <text evidence="2">Belongs to the AB hydrolase superfamily. Epoxide hydrolase family.</text>
</comment>
<dbReference type="PRINTS" id="PR00412">
    <property type="entry name" value="EPOXHYDRLASE"/>
</dbReference>
<dbReference type="InterPro" id="IPR029058">
    <property type="entry name" value="AB_hydrolase_fold"/>
</dbReference>
<sequence length="352" mass="40516">MDHFEHKTLVTKPNQLTYSYYLSPSFHDQNIQTLILVHGYPDSAQMWAGAIPYLQKLPFRMLVLDILGLGDSSKPTDPSLYNYRKQADSLDQILRCEKVGGKVIPVGHDWGSAICQRFYLYYPERCSGLCLVSLAYQPPTTEPFILDEANQATTHRFGYPQWEYFNFFTASDAPDLMRNNMDRFYECMHGLYPSAKAGEEGKDIWMREMFCVPDGMREYITSTGKYTDYTVPLKSYAEDTQVKKQQIDRLFQDGMEGAVCYYTSLTTNTMLEDERELCQSGKRSLDVPVLYIGQTGDWVCRTDLMSDARKQGLVPDVEEKVIEAGHWVLYERPLEVAELLGDWLQKRFAVST</sequence>
<feature type="domain" description="AB hydrolase-1" evidence="3">
    <location>
        <begin position="33"/>
        <end position="333"/>
    </location>
</feature>
<keyword evidence="1" id="KW-0378">Hydrolase</keyword>
<dbReference type="PANTHER" id="PTHR43329">
    <property type="entry name" value="EPOXIDE HYDROLASE"/>
    <property type="match status" value="1"/>
</dbReference>
<name>A0A4U0TLV3_9PEZI</name>
<dbReference type="SUPFAM" id="SSF53474">
    <property type="entry name" value="alpha/beta-Hydrolases"/>
    <property type="match status" value="1"/>
</dbReference>
<keyword evidence="5" id="KW-1185">Reference proteome</keyword>
<accession>A0A4U0TLV3</accession>
<proteinExistence type="inferred from homology"/>
<evidence type="ECO:0000313" key="5">
    <source>
        <dbReference type="Proteomes" id="UP000308549"/>
    </source>
</evidence>
<protein>
    <recommendedName>
        <fullName evidence="3">AB hydrolase-1 domain-containing protein</fullName>
    </recommendedName>
</protein>
<dbReference type="InterPro" id="IPR000073">
    <property type="entry name" value="AB_hydrolase_1"/>
</dbReference>
<dbReference type="InterPro" id="IPR000639">
    <property type="entry name" value="Epox_hydrolase-like"/>
</dbReference>